<protein>
    <submittedName>
        <fullName evidence="1">(salmon louse) hypothetical protein</fullName>
    </submittedName>
</protein>
<organism evidence="1 2">
    <name type="scientific">Lepeophtheirus salmonis</name>
    <name type="common">Salmon louse</name>
    <name type="synonym">Caligus salmonis</name>
    <dbReference type="NCBI Taxonomy" id="72036"/>
    <lineage>
        <taxon>Eukaryota</taxon>
        <taxon>Metazoa</taxon>
        <taxon>Ecdysozoa</taxon>
        <taxon>Arthropoda</taxon>
        <taxon>Crustacea</taxon>
        <taxon>Multicrustacea</taxon>
        <taxon>Hexanauplia</taxon>
        <taxon>Copepoda</taxon>
        <taxon>Siphonostomatoida</taxon>
        <taxon>Caligidae</taxon>
        <taxon>Lepeophtheirus</taxon>
    </lineage>
</organism>
<keyword evidence="2" id="KW-1185">Reference proteome</keyword>
<dbReference type="AlphaFoldDB" id="A0A7R8CB53"/>
<reference evidence="1" key="1">
    <citation type="submission" date="2021-02" db="EMBL/GenBank/DDBJ databases">
        <authorList>
            <person name="Bekaert M."/>
        </authorList>
    </citation>
    <scope>NUCLEOTIDE SEQUENCE</scope>
    <source>
        <strain evidence="1">IoA-00</strain>
    </source>
</reference>
<gene>
    <name evidence="1" type="ORF">LSAA_2161</name>
</gene>
<dbReference type="EMBL" id="HG994580">
    <property type="protein sequence ID" value="CAF2757474.1"/>
    <property type="molecule type" value="Genomic_DNA"/>
</dbReference>
<proteinExistence type="predicted"/>
<evidence type="ECO:0000313" key="1">
    <source>
        <dbReference type="EMBL" id="CAF2757474.1"/>
    </source>
</evidence>
<name>A0A7R8CB53_LEPSM</name>
<accession>A0A7R8CB53</accession>
<sequence>MATVSQVSQPIEAVGAISDFLTTVISSGNVAAIGGAISVRLSVGHIYFLGRKSEHAEHGVNGLQKLEFAYPLLLVHLADHPPPIDTRETEWASRYSDKGGEVSNPVVHQFLKEFPYLVSPGHVCRPTRIPSETRHSIDTGDSAPSTDGIKGNDNGVVDCLSRPVSRKNVKMNPTNLLSLAKAQESEKKVVADSEIEYLNDSSHFREIELDKEIKLKCETLAQAWCPYVPKDLRGEFHSISHMVRRLLSESSNRVIFDLEWINR</sequence>
<evidence type="ECO:0000313" key="2">
    <source>
        <dbReference type="Proteomes" id="UP000675881"/>
    </source>
</evidence>
<dbReference type="Proteomes" id="UP000675881">
    <property type="component" value="Chromosome 1"/>
</dbReference>